<keyword evidence="1" id="KW-0812">Transmembrane</keyword>
<name>A0ABT9TME7_PAENI</name>
<feature type="transmembrane region" description="Helical" evidence="1">
    <location>
        <begin position="12"/>
        <end position="34"/>
    </location>
</feature>
<reference evidence="3 4" key="1">
    <citation type="submission" date="2023-07" db="EMBL/GenBank/DDBJ databases">
        <title>Sorghum-associated microbial communities from plants grown in Nebraska, USA.</title>
        <authorList>
            <person name="Schachtman D."/>
        </authorList>
    </citation>
    <scope>NUCLEOTIDE SEQUENCE [LARGE SCALE GENOMIC DNA]</scope>
    <source>
        <strain evidence="3 4">CC523</strain>
    </source>
</reference>
<feature type="transmembrane region" description="Helical" evidence="1">
    <location>
        <begin position="78"/>
        <end position="100"/>
    </location>
</feature>
<evidence type="ECO:0000259" key="2">
    <source>
        <dbReference type="Pfam" id="PF12695"/>
    </source>
</evidence>
<gene>
    <name evidence="3" type="ORF">J2T10_002501</name>
</gene>
<evidence type="ECO:0000256" key="1">
    <source>
        <dbReference type="SAM" id="Phobius"/>
    </source>
</evidence>
<feature type="transmembrane region" description="Helical" evidence="1">
    <location>
        <begin position="46"/>
        <end position="66"/>
    </location>
</feature>
<dbReference type="EMBL" id="JAUSSW010000006">
    <property type="protein sequence ID" value="MDQ0102848.1"/>
    <property type="molecule type" value="Genomic_DNA"/>
</dbReference>
<protein>
    <recommendedName>
        <fullName evidence="2">Alpha/beta hydrolase fold-5 domain-containing protein</fullName>
    </recommendedName>
</protein>
<keyword evidence="4" id="KW-1185">Reference proteome</keyword>
<evidence type="ECO:0000313" key="3">
    <source>
        <dbReference type="EMBL" id="MDQ0102848.1"/>
    </source>
</evidence>
<feature type="domain" description="Alpha/beta hydrolase fold-5" evidence="2">
    <location>
        <begin position="140"/>
        <end position="294"/>
    </location>
</feature>
<comment type="caution">
    <text evidence="3">The sequence shown here is derived from an EMBL/GenBank/DDBJ whole genome shotgun (WGS) entry which is preliminary data.</text>
</comment>
<dbReference type="RefSeq" id="WP_064722389.1">
    <property type="nucleotide sequence ID" value="NZ_BDDW01000004.1"/>
</dbReference>
<dbReference type="Proteomes" id="UP001244563">
    <property type="component" value="Unassembled WGS sequence"/>
</dbReference>
<keyword evidence="1" id="KW-1133">Transmembrane helix</keyword>
<dbReference type="InterPro" id="IPR029058">
    <property type="entry name" value="AB_hydrolase_fold"/>
</dbReference>
<dbReference type="Gene3D" id="3.40.50.1820">
    <property type="entry name" value="alpha/beta hydrolase"/>
    <property type="match status" value="1"/>
</dbReference>
<dbReference type="SUPFAM" id="SSF53474">
    <property type="entry name" value="alpha/beta-Hydrolases"/>
    <property type="match status" value="1"/>
</dbReference>
<accession>A0ABT9TME7</accession>
<keyword evidence="1" id="KW-0472">Membrane</keyword>
<proteinExistence type="predicted"/>
<sequence length="319" mass="33668">MADSPERRITRTPLLFWASVVCAAVLVLVPAWMLAGNPAVLRGHPLLPSLLVTAAVVGLLWGLLLWRRRRAQRPRSVVRTVGAWLGRMAVLALVAMLFWLNPFAYQPPADQASGPASSLSITEDPTSIVLTPEASEVSTGLVFYPGARVEARAYVDLLKPAADAGFLVVILKEPLNLSLLDGDQARSAMAAHPAITTWAVGGHSLGGVSASSFALGNADVDGLLLYASYPLESLRERAGLMVESISGTEDGLSTPAKIEASRDLLPGDTRFVAVQGGNHAFFGNYGAQPGDGQPGVDRSVAQAQIAAATVEFLQQLKTP</sequence>
<evidence type="ECO:0000313" key="4">
    <source>
        <dbReference type="Proteomes" id="UP001244563"/>
    </source>
</evidence>
<dbReference type="Pfam" id="PF12695">
    <property type="entry name" value="Abhydrolase_5"/>
    <property type="match status" value="1"/>
</dbReference>
<dbReference type="InterPro" id="IPR029059">
    <property type="entry name" value="AB_hydrolase_5"/>
</dbReference>
<organism evidence="3 4">
    <name type="scientific">Paenarthrobacter nicotinovorans</name>
    <name type="common">Arthrobacter nicotinovorans</name>
    <dbReference type="NCBI Taxonomy" id="29320"/>
    <lineage>
        <taxon>Bacteria</taxon>
        <taxon>Bacillati</taxon>
        <taxon>Actinomycetota</taxon>
        <taxon>Actinomycetes</taxon>
        <taxon>Micrococcales</taxon>
        <taxon>Micrococcaceae</taxon>
        <taxon>Paenarthrobacter</taxon>
    </lineage>
</organism>